<protein>
    <submittedName>
        <fullName evidence="2">DUF4062 domain-containing protein</fullName>
    </submittedName>
</protein>
<sequence length="406" mass="47243">MPKKIYISSTYQDLAEYRKAAENALKFLKPYFEVGRIMEYMMPGSPERPLEQCLKDVAACNIYILLIGKKYGSMAEDTGLSFTENEYNEAYNEKDPSKRKTIISLIAEEDAVGLKDIPVDDRDRFDRFCNVIKDRHIIFNFRNTDHLGSQLTLALFPYAEKKWVLSNEVILKCDRKDQYSEMYGTFLTMKNQLNVFAAVCKPNDNPEDFMQRMARIEYGFKKISVIEPLQANFLLSAGPLIENMRERFLLHIMPPLWRQKNKGFKINLEALLSNGVEELFLYFKLSPKEVANATLISYITPLLMELQDACAQSKFSFFLTFIIEFQKSTNIDQSVMDKLDPDNRFNISKLIPFDKVTASQIRAWLENHVTESVVKIQEIEKKVFNKNEYTMTDFISKTDDITQYLD</sequence>
<proteinExistence type="predicted"/>
<feature type="domain" description="DUF4062" evidence="1">
    <location>
        <begin position="4"/>
        <end position="90"/>
    </location>
</feature>
<keyword evidence="3" id="KW-1185">Reference proteome</keyword>
<dbReference type="EMBL" id="CP032869">
    <property type="protein sequence ID" value="AYL99110.1"/>
    <property type="molecule type" value="Genomic_DNA"/>
</dbReference>
<accession>A0A494W041</accession>
<evidence type="ECO:0000313" key="3">
    <source>
        <dbReference type="Proteomes" id="UP000270046"/>
    </source>
</evidence>
<dbReference type="OrthoDB" id="9810187at2"/>
<organism evidence="2 3">
    <name type="scientific">Mucilaginibacter celer</name>
    <dbReference type="NCBI Taxonomy" id="2305508"/>
    <lineage>
        <taxon>Bacteria</taxon>
        <taxon>Pseudomonadati</taxon>
        <taxon>Bacteroidota</taxon>
        <taxon>Sphingobacteriia</taxon>
        <taxon>Sphingobacteriales</taxon>
        <taxon>Sphingobacteriaceae</taxon>
        <taxon>Mucilaginibacter</taxon>
    </lineage>
</organism>
<dbReference type="Pfam" id="PF13271">
    <property type="entry name" value="DUF4062"/>
    <property type="match status" value="1"/>
</dbReference>
<dbReference type="RefSeq" id="WP_119407353.1">
    <property type="nucleotide sequence ID" value="NZ_CP032869.1"/>
</dbReference>
<evidence type="ECO:0000259" key="1">
    <source>
        <dbReference type="Pfam" id="PF13271"/>
    </source>
</evidence>
<gene>
    <name evidence="2" type="ORF">HYN43_029255</name>
</gene>
<dbReference type="Proteomes" id="UP000270046">
    <property type="component" value="Chromosome"/>
</dbReference>
<dbReference type="AlphaFoldDB" id="A0A494W041"/>
<name>A0A494W041_9SPHI</name>
<dbReference type="KEGG" id="muh:HYN43_029255"/>
<evidence type="ECO:0000313" key="2">
    <source>
        <dbReference type="EMBL" id="AYL99110.1"/>
    </source>
</evidence>
<dbReference type="InterPro" id="IPR025139">
    <property type="entry name" value="DUF4062"/>
</dbReference>
<reference evidence="2 3" key="1">
    <citation type="submission" date="2018-10" db="EMBL/GenBank/DDBJ databases">
        <title>Genome sequencing of Mucilaginibacter sp. HYN0043.</title>
        <authorList>
            <person name="Kim M."/>
            <person name="Yi H."/>
        </authorList>
    </citation>
    <scope>NUCLEOTIDE SEQUENCE [LARGE SCALE GENOMIC DNA]</scope>
    <source>
        <strain evidence="2 3">HYN0043</strain>
    </source>
</reference>